<dbReference type="Pfam" id="PF00161">
    <property type="entry name" value="RIP"/>
    <property type="match status" value="1"/>
</dbReference>
<dbReference type="RefSeq" id="WP_344076514.1">
    <property type="nucleotide sequence ID" value="NZ_BAAACA010000034.1"/>
</dbReference>
<gene>
    <name evidence="4" type="ORF">GCM10010394_48420</name>
</gene>
<evidence type="ECO:0000313" key="4">
    <source>
        <dbReference type="EMBL" id="GAA0612856.1"/>
    </source>
</evidence>
<keyword evidence="2" id="KW-0611">Plant defense</keyword>
<name>A0ABN1GJK2_9ACTN</name>
<dbReference type="InterPro" id="IPR016138">
    <property type="entry name" value="Ribosome_inactivat_prot_sub1"/>
</dbReference>
<reference evidence="4 5" key="1">
    <citation type="journal article" date="2019" name="Int. J. Syst. Evol. Microbiol.">
        <title>The Global Catalogue of Microorganisms (GCM) 10K type strain sequencing project: providing services to taxonomists for standard genome sequencing and annotation.</title>
        <authorList>
            <consortium name="The Broad Institute Genomics Platform"/>
            <consortium name="The Broad Institute Genome Sequencing Center for Infectious Disease"/>
            <person name="Wu L."/>
            <person name="Ma J."/>
        </authorList>
    </citation>
    <scope>NUCLEOTIDE SEQUENCE [LARGE SCALE GENOMIC DNA]</scope>
    <source>
        <strain evidence="4 5">JCM 5067</strain>
    </source>
</reference>
<keyword evidence="5" id="KW-1185">Reference proteome</keyword>
<dbReference type="InterPro" id="IPR001574">
    <property type="entry name" value="Ribosome_inactivat_prot"/>
</dbReference>
<protein>
    <submittedName>
        <fullName evidence="4">Uncharacterized protein</fullName>
    </submittedName>
</protein>
<dbReference type="Gene3D" id="3.40.420.10">
    <property type="entry name" value="Ricin (A subunit), domain 1"/>
    <property type="match status" value="1"/>
</dbReference>
<dbReference type="EMBL" id="BAAACA010000034">
    <property type="protein sequence ID" value="GAA0612856.1"/>
    <property type="molecule type" value="Genomic_DNA"/>
</dbReference>
<feature type="chain" id="PRO_5046336004" evidence="3">
    <location>
        <begin position="25"/>
        <end position="291"/>
    </location>
</feature>
<proteinExistence type="predicted"/>
<keyword evidence="1" id="KW-0378">Hydrolase</keyword>
<feature type="signal peptide" evidence="3">
    <location>
        <begin position="1"/>
        <end position="24"/>
    </location>
</feature>
<dbReference type="SUPFAM" id="SSF56371">
    <property type="entry name" value="Ribosome inactivating proteins (RIP)"/>
    <property type="match status" value="1"/>
</dbReference>
<dbReference type="PANTHER" id="PTHR33453">
    <property type="match status" value="1"/>
</dbReference>
<sequence length="291" mass="31915">MRKEIPALLLTAALLTGVAPAAQAAGGHASVTTAVAAVEPQAIDAPYIWDLTQTDDAAVRTTYGRVIAGLRTAVGHHLQADPTLLETSTTPDIVTLRVQLPGNRFVNLHYTADNLYLRGFSVGGGDVVQFDDFDLGRQMGRSSRILPFNGRYGREYGHLEANSYVDRAHITFERATLVSQLNDLYNFANRSGMDDNRRVATAALTLVAATSEAARFRPVYDSILNAIPDGGDRGTQSDDNLRLENDWSALTGFTRQLLRGEQPQARRVGTRTFRNIRDIRNSLVMLLSTKQ</sequence>
<comment type="caution">
    <text evidence="4">The sequence shown here is derived from an EMBL/GenBank/DDBJ whole genome shotgun (WGS) entry which is preliminary data.</text>
</comment>
<dbReference type="Proteomes" id="UP001500668">
    <property type="component" value="Unassembled WGS sequence"/>
</dbReference>
<dbReference type="PRINTS" id="PR00396">
    <property type="entry name" value="SHIGARICIN"/>
</dbReference>
<dbReference type="InterPro" id="IPR036041">
    <property type="entry name" value="Ribosome-inact_prot_sf"/>
</dbReference>
<evidence type="ECO:0000256" key="2">
    <source>
        <dbReference type="ARBA" id="ARBA00022821"/>
    </source>
</evidence>
<evidence type="ECO:0000313" key="5">
    <source>
        <dbReference type="Proteomes" id="UP001500668"/>
    </source>
</evidence>
<keyword evidence="3" id="KW-0732">Signal</keyword>
<accession>A0ABN1GJK2</accession>
<evidence type="ECO:0000256" key="1">
    <source>
        <dbReference type="ARBA" id="ARBA00022801"/>
    </source>
</evidence>
<dbReference type="InterPro" id="IPR017989">
    <property type="entry name" value="Ribosome_inactivat_1/2"/>
</dbReference>
<organism evidence="4 5">
    <name type="scientific">Streptomyces crystallinus</name>
    <dbReference type="NCBI Taxonomy" id="68191"/>
    <lineage>
        <taxon>Bacteria</taxon>
        <taxon>Bacillati</taxon>
        <taxon>Actinomycetota</taxon>
        <taxon>Actinomycetes</taxon>
        <taxon>Kitasatosporales</taxon>
        <taxon>Streptomycetaceae</taxon>
        <taxon>Streptomyces</taxon>
    </lineage>
</organism>
<evidence type="ECO:0000256" key="3">
    <source>
        <dbReference type="SAM" id="SignalP"/>
    </source>
</evidence>
<dbReference type="PANTHER" id="PTHR33453:SF9">
    <property type="entry name" value="ALBUMIN B-32"/>
    <property type="match status" value="1"/>
</dbReference>